<reference evidence="1 2" key="1">
    <citation type="submission" date="2020-08" db="EMBL/GenBank/DDBJ databases">
        <title>Genomic Encyclopedia of Type Strains, Phase IV (KMG-IV): sequencing the most valuable type-strain genomes for metagenomic binning, comparative biology and taxonomic classification.</title>
        <authorList>
            <person name="Goeker M."/>
        </authorList>
    </citation>
    <scope>NUCLEOTIDE SEQUENCE [LARGE SCALE GENOMIC DNA]</scope>
    <source>
        <strain evidence="1 2">DSM 104969</strain>
    </source>
</reference>
<evidence type="ECO:0000313" key="2">
    <source>
        <dbReference type="Proteomes" id="UP000555103"/>
    </source>
</evidence>
<comment type="caution">
    <text evidence="1">The sequence shown here is derived from an EMBL/GenBank/DDBJ whole genome shotgun (WGS) entry which is preliminary data.</text>
</comment>
<sequence length="406" mass="48552">MLDIKGSKYSSNDYRSRNFKGDWTKHFINDYVTSTLNKGVIEAQKEFTGYKEEHLPSQLYKFMPPTVYSLMSLQQQTVYLSSPRNFNDPFDSYLCVNREIFLKMYILNKIKDIGTISKNGTPDTLSEEEYWNVFYSHCEGEKKNYNRGPFWKTFWEITKGKSEDFMYLLGIKLMVEAQRECDLRMDYLRNTMFRISCFSYFEEDNELMENTTMWSHYADNHRGFCIKYSLDEINNHKYKDILSCGLYPVRYTARTQEITPYQLLKVEQNSDSIDIKIQQKLLKSFLTKSRFWSYEKEWRLIVSEEDSFLFYENNIPFLKINAIYLGCRIDQSLKKLLVTIAEDNGILIYQTRQSDNKYSLANYSINKTSLLSDENYLKQKKVMTIKNENEKRDRLRRIDNDFQENL</sequence>
<proteinExistence type="predicted"/>
<gene>
    <name evidence="1" type="ORF">GGR21_001021</name>
</gene>
<dbReference type="RefSeq" id="WP_183306078.1">
    <property type="nucleotide sequence ID" value="NZ_JACIEP010000003.1"/>
</dbReference>
<evidence type="ECO:0008006" key="3">
    <source>
        <dbReference type="Google" id="ProtNLM"/>
    </source>
</evidence>
<evidence type="ECO:0000313" key="1">
    <source>
        <dbReference type="EMBL" id="MBB4035132.1"/>
    </source>
</evidence>
<dbReference type="Pfam" id="PF11185">
    <property type="entry name" value="DUF2971"/>
    <property type="match status" value="1"/>
</dbReference>
<organism evidence="1 2">
    <name type="scientific">Dysgonomonas hofstadii</name>
    <dbReference type="NCBI Taxonomy" id="637886"/>
    <lineage>
        <taxon>Bacteria</taxon>
        <taxon>Pseudomonadati</taxon>
        <taxon>Bacteroidota</taxon>
        <taxon>Bacteroidia</taxon>
        <taxon>Bacteroidales</taxon>
        <taxon>Dysgonomonadaceae</taxon>
        <taxon>Dysgonomonas</taxon>
    </lineage>
</organism>
<keyword evidence="2" id="KW-1185">Reference proteome</keyword>
<dbReference type="InterPro" id="IPR021352">
    <property type="entry name" value="DUF2971"/>
</dbReference>
<name>A0A840CRG6_9BACT</name>
<accession>A0A840CRG6</accession>
<protein>
    <recommendedName>
        <fullName evidence="3">DUF2971 domain-containing protein</fullName>
    </recommendedName>
</protein>
<dbReference type="Proteomes" id="UP000555103">
    <property type="component" value="Unassembled WGS sequence"/>
</dbReference>
<dbReference type="AlphaFoldDB" id="A0A840CRG6"/>
<dbReference type="EMBL" id="JACIEP010000003">
    <property type="protein sequence ID" value="MBB4035132.1"/>
    <property type="molecule type" value="Genomic_DNA"/>
</dbReference>